<evidence type="ECO:0000256" key="3">
    <source>
        <dbReference type="ARBA" id="ARBA00022475"/>
    </source>
</evidence>
<dbReference type="GO" id="GO:0005886">
    <property type="term" value="C:plasma membrane"/>
    <property type="evidence" value="ECO:0007669"/>
    <property type="project" value="UniProtKB-SubCell"/>
</dbReference>
<dbReference type="SUPFAM" id="SSF161098">
    <property type="entry name" value="MetI-like"/>
    <property type="match status" value="1"/>
</dbReference>
<keyword evidence="2 7" id="KW-0813">Transport</keyword>
<dbReference type="Pfam" id="PF00528">
    <property type="entry name" value="BPD_transp_1"/>
    <property type="match status" value="1"/>
</dbReference>
<feature type="transmembrane region" description="Helical" evidence="7">
    <location>
        <begin position="70"/>
        <end position="93"/>
    </location>
</feature>
<dbReference type="Gene3D" id="1.10.3720.10">
    <property type="entry name" value="MetI-like"/>
    <property type="match status" value="1"/>
</dbReference>
<evidence type="ECO:0000259" key="8">
    <source>
        <dbReference type="PROSITE" id="PS50928"/>
    </source>
</evidence>
<gene>
    <name evidence="9" type="ORF">CNEO2_520027</name>
    <name evidence="10" type="ORF">CQ394_09560</name>
</gene>
<evidence type="ECO:0000256" key="1">
    <source>
        <dbReference type="ARBA" id="ARBA00004651"/>
    </source>
</evidence>
<dbReference type="EMBL" id="PDCJ01000001">
    <property type="protein sequence ID" value="PEG31927.1"/>
    <property type="molecule type" value="Genomic_DNA"/>
</dbReference>
<name>A0A2A7MK85_9CLOT</name>
<evidence type="ECO:0000256" key="5">
    <source>
        <dbReference type="ARBA" id="ARBA00022989"/>
    </source>
</evidence>
<comment type="subcellular location">
    <subcellularLocation>
        <location evidence="1 7">Cell membrane</location>
        <topology evidence="1 7">Multi-pass membrane protein</topology>
    </subcellularLocation>
</comment>
<sequence>MKQFSWKNKIYNLLSCIIFILIWEFIATSINNEIYLPKIESILSSTKEIVSDKEFIRIILSTFYRTVLSYLIALVLAVIFGVLSYASPLFYYLLNPINSFFKTIPTLVLIVLALVWFDKDKAPYIVGFAIVLPILYEGIRNSFKEIDKNIIEMTKIYEVSFIDKLKKIYLPKIKFYLMSIFVSTFSLAFKVVIAGEVHGQPKYGMGSQIQIEKVNFNTSGIFAWIIIIVLISLIFELINSILRKRVYRWKR</sequence>
<comment type="caution">
    <text evidence="10">The sequence shown here is derived from an EMBL/GenBank/DDBJ whole genome shotgun (WGS) entry which is preliminary data.</text>
</comment>
<keyword evidence="6 7" id="KW-0472">Membrane</keyword>
<feature type="domain" description="ABC transmembrane type-1" evidence="8">
    <location>
        <begin position="59"/>
        <end position="239"/>
    </location>
</feature>
<evidence type="ECO:0000313" key="11">
    <source>
        <dbReference type="Proteomes" id="UP000220840"/>
    </source>
</evidence>
<feature type="transmembrane region" description="Helical" evidence="7">
    <location>
        <begin position="221"/>
        <end position="242"/>
    </location>
</feature>
<protein>
    <submittedName>
        <fullName evidence="9">ABC nitrate/sulfonate/bicarbonate transporter, permease component</fullName>
    </submittedName>
    <submittedName>
        <fullName evidence="10">ABC transporter permease</fullName>
    </submittedName>
</protein>
<dbReference type="OrthoDB" id="308958at2"/>
<dbReference type="PROSITE" id="PS50928">
    <property type="entry name" value="ABC_TM1"/>
    <property type="match status" value="1"/>
</dbReference>
<dbReference type="AlphaFoldDB" id="A0A2A7MK85"/>
<accession>A0A2A7MK85</accession>
<dbReference type="InterPro" id="IPR035906">
    <property type="entry name" value="MetI-like_sf"/>
</dbReference>
<reference evidence="10 11" key="1">
    <citation type="submission" date="2017-10" db="EMBL/GenBank/DDBJ databases">
        <title>Effective Description of Clostridium neonatale sp. nov. linked to necrotizing enterocolitis in neonates and a clarification of species assignable to the genus Clostridium (Prazmowski 1880) emend. Lawson and Rainey 2016.</title>
        <authorList>
            <person name="Bernard K."/>
            <person name="Burdz T."/>
            <person name="Wiebe D."/>
            <person name="Balcewich B."/>
            <person name="Alfa M."/>
            <person name="Bernier A.-M."/>
        </authorList>
    </citation>
    <scope>NUCLEOTIDE SEQUENCE [LARGE SCALE GENOMIC DNA]</scope>
    <source>
        <strain evidence="10 11">LCDC99A005</strain>
    </source>
</reference>
<reference evidence="9" key="2">
    <citation type="submission" date="2022-10" db="EMBL/GenBank/DDBJ databases">
        <authorList>
            <person name="Aires J."/>
            <person name="Mesa V."/>
        </authorList>
    </citation>
    <scope>NUCLEOTIDE SEQUENCE</scope>
    <source>
        <strain evidence="9">Clostridium neonatale JD116</strain>
    </source>
</reference>
<feature type="transmembrane region" description="Helical" evidence="7">
    <location>
        <begin position="123"/>
        <end position="139"/>
    </location>
</feature>
<evidence type="ECO:0000256" key="2">
    <source>
        <dbReference type="ARBA" id="ARBA00022448"/>
    </source>
</evidence>
<dbReference type="EMBL" id="CAMTCP010000251">
    <property type="protein sequence ID" value="CAI3649946.1"/>
    <property type="molecule type" value="Genomic_DNA"/>
</dbReference>
<feature type="transmembrane region" description="Helical" evidence="7">
    <location>
        <begin position="100"/>
        <end position="117"/>
    </location>
</feature>
<keyword evidence="11" id="KW-1185">Reference proteome</keyword>
<feature type="transmembrane region" description="Helical" evidence="7">
    <location>
        <begin position="175"/>
        <end position="195"/>
    </location>
</feature>
<comment type="similarity">
    <text evidence="7">Belongs to the binding-protein-dependent transport system permease family.</text>
</comment>
<proteinExistence type="inferred from homology"/>
<dbReference type="Proteomes" id="UP001189143">
    <property type="component" value="Unassembled WGS sequence"/>
</dbReference>
<dbReference type="PANTHER" id="PTHR30151">
    <property type="entry name" value="ALKANE SULFONATE ABC TRANSPORTER-RELATED, MEMBRANE SUBUNIT"/>
    <property type="match status" value="1"/>
</dbReference>
<dbReference type="RefSeq" id="WP_058296075.1">
    <property type="nucleotide sequence ID" value="NZ_CAMRXC010000229.1"/>
</dbReference>
<dbReference type="InterPro" id="IPR000515">
    <property type="entry name" value="MetI-like"/>
</dbReference>
<organism evidence="10 11">
    <name type="scientific">Clostridium neonatale</name>
    <dbReference type="NCBI Taxonomy" id="137838"/>
    <lineage>
        <taxon>Bacteria</taxon>
        <taxon>Bacillati</taxon>
        <taxon>Bacillota</taxon>
        <taxon>Clostridia</taxon>
        <taxon>Eubacteriales</taxon>
        <taxon>Clostridiaceae</taxon>
        <taxon>Clostridium</taxon>
    </lineage>
</organism>
<dbReference type="Proteomes" id="UP000220840">
    <property type="component" value="Unassembled WGS sequence"/>
</dbReference>
<feature type="transmembrane region" description="Helical" evidence="7">
    <location>
        <begin position="12"/>
        <end position="30"/>
    </location>
</feature>
<dbReference type="PANTHER" id="PTHR30151:SF0">
    <property type="entry name" value="ABC TRANSPORTER PERMEASE PROTEIN MJ0413-RELATED"/>
    <property type="match status" value="1"/>
</dbReference>
<dbReference type="CDD" id="cd06261">
    <property type="entry name" value="TM_PBP2"/>
    <property type="match status" value="1"/>
</dbReference>
<keyword evidence="3" id="KW-1003">Cell membrane</keyword>
<evidence type="ECO:0000313" key="9">
    <source>
        <dbReference type="EMBL" id="CAI3649946.1"/>
    </source>
</evidence>
<dbReference type="GO" id="GO:0055085">
    <property type="term" value="P:transmembrane transport"/>
    <property type="evidence" value="ECO:0007669"/>
    <property type="project" value="InterPro"/>
</dbReference>
<evidence type="ECO:0000256" key="4">
    <source>
        <dbReference type="ARBA" id="ARBA00022692"/>
    </source>
</evidence>
<evidence type="ECO:0000313" key="10">
    <source>
        <dbReference type="EMBL" id="PEG31927.1"/>
    </source>
</evidence>
<keyword evidence="4 7" id="KW-0812">Transmembrane</keyword>
<dbReference type="STRING" id="137838.GCA_001458595_03385"/>
<evidence type="ECO:0000256" key="6">
    <source>
        <dbReference type="ARBA" id="ARBA00023136"/>
    </source>
</evidence>
<keyword evidence="5 7" id="KW-1133">Transmembrane helix</keyword>
<evidence type="ECO:0000256" key="7">
    <source>
        <dbReference type="RuleBase" id="RU363032"/>
    </source>
</evidence>